<protein>
    <submittedName>
        <fullName evidence="8">FAD binding domain-containing protein</fullName>
    </submittedName>
</protein>
<reference evidence="8" key="2">
    <citation type="submission" date="2023-05" db="EMBL/GenBank/DDBJ databases">
        <authorList>
            <consortium name="Lawrence Berkeley National Laboratory"/>
            <person name="Steindorff A."/>
            <person name="Hensen N."/>
            <person name="Bonometti L."/>
            <person name="Westerberg I."/>
            <person name="Brannstrom I.O."/>
            <person name="Guillou S."/>
            <person name="Cros-Aarteil S."/>
            <person name="Calhoun S."/>
            <person name="Haridas S."/>
            <person name="Kuo A."/>
            <person name="Mondo S."/>
            <person name="Pangilinan J."/>
            <person name="Riley R."/>
            <person name="Labutti K."/>
            <person name="Andreopoulos B."/>
            <person name="Lipzen A."/>
            <person name="Chen C."/>
            <person name="Yanf M."/>
            <person name="Daum C."/>
            <person name="Ng V."/>
            <person name="Clum A."/>
            <person name="Ohm R."/>
            <person name="Martin F."/>
            <person name="Silar P."/>
            <person name="Natvig D."/>
            <person name="Lalanne C."/>
            <person name="Gautier V."/>
            <person name="Ament-Velasquez S.L."/>
            <person name="Kruys A."/>
            <person name="Hutchinson M.I."/>
            <person name="Powell A.J."/>
            <person name="Barry K."/>
            <person name="Miller A.N."/>
            <person name="Grigoriev I.V."/>
            <person name="Debuchy R."/>
            <person name="Gladieux P."/>
            <person name="Thoren M.H."/>
            <person name="Johannesson H."/>
        </authorList>
    </citation>
    <scope>NUCLEOTIDE SEQUENCE</scope>
    <source>
        <strain evidence="8">CBS 892.96</strain>
    </source>
</reference>
<gene>
    <name evidence="8" type="ORF">QBC36DRAFT_364363</name>
</gene>
<evidence type="ECO:0000313" key="9">
    <source>
        <dbReference type="Proteomes" id="UP001302321"/>
    </source>
</evidence>
<name>A0AAN6WH23_9PEZI</name>
<dbReference type="PANTHER" id="PTHR43004">
    <property type="entry name" value="TRK SYSTEM POTASSIUM UPTAKE PROTEIN"/>
    <property type="match status" value="1"/>
</dbReference>
<dbReference type="Proteomes" id="UP001302321">
    <property type="component" value="Unassembled WGS sequence"/>
</dbReference>
<evidence type="ECO:0000256" key="2">
    <source>
        <dbReference type="ARBA" id="ARBA00007801"/>
    </source>
</evidence>
<feature type="region of interest" description="Disordered" evidence="6">
    <location>
        <begin position="587"/>
        <end position="619"/>
    </location>
</feature>
<dbReference type="SUPFAM" id="SSF51905">
    <property type="entry name" value="FAD/NAD(P)-binding domain"/>
    <property type="match status" value="1"/>
</dbReference>
<feature type="domain" description="FAD-binding" evidence="7">
    <location>
        <begin position="13"/>
        <end position="357"/>
    </location>
</feature>
<dbReference type="InterPro" id="IPR002938">
    <property type="entry name" value="FAD-bd"/>
</dbReference>
<evidence type="ECO:0000256" key="3">
    <source>
        <dbReference type="ARBA" id="ARBA00022630"/>
    </source>
</evidence>
<dbReference type="InterPro" id="IPR050641">
    <property type="entry name" value="RIFMO-like"/>
</dbReference>
<evidence type="ECO:0000256" key="4">
    <source>
        <dbReference type="ARBA" id="ARBA00022827"/>
    </source>
</evidence>
<evidence type="ECO:0000256" key="6">
    <source>
        <dbReference type="SAM" id="MobiDB-lite"/>
    </source>
</evidence>
<evidence type="ECO:0000259" key="7">
    <source>
        <dbReference type="Pfam" id="PF01494"/>
    </source>
</evidence>
<comment type="caution">
    <text evidence="8">The sequence shown here is derived from an EMBL/GenBank/DDBJ whole genome shotgun (WGS) entry which is preliminary data.</text>
</comment>
<organism evidence="8 9">
    <name type="scientific">Triangularia setosa</name>
    <dbReference type="NCBI Taxonomy" id="2587417"/>
    <lineage>
        <taxon>Eukaryota</taxon>
        <taxon>Fungi</taxon>
        <taxon>Dikarya</taxon>
        <taxon>Ascomycota</taxon>
        <taxon>Pezizomycotina</taxon>
        <taxon>Sordariomycetes</taxon>
        <taxon>Sordariomycetidae</taxon>
        <taxon>Sordariales</taxon>
        <taxon>Podosporaceae</taxon>
        <taxon>Triangularia</taxon>
    </lineage>
</organism>
<dbReference type="Pfam" id="PF01494">
    <property type="entry name" value="FAD_binding_3"/>
    <property type="match status" value="1"/>
</dbReference>
<dbReference type="InterPro" id="IPR038220">
    <property type="entry name" value="PHOX_C_sf"/>
</dbReference>
<keyword evidence="9" id="KW-1185">Reference proteome</keyword>
<feature type="compositionally biased region" description="Polar residues" evidence="6">
    <location>
        <begin position="598"/>
        <end position="619"/>
    </location>
</feature>
<dbReference type="PANTHER" id="PTHR43004:SF19">
    <property type="entry name" value="BINDING MONOOXYGENASE, PUTATIVE (JCVI)-RELATED"/>
    <property type="match status" value="1"/>
</dbReference>
<evidence type="ECO:0000313" key="8">
    <source>
        <dbReference type="EMBL" id="KAK4181498.1"/>
    </source>
</evidence>
<comment type="cofactor">
    <cofactor evidence="1">
        <name>FAD</name>
        <dbReference type="ChEBI" id="CHEBI:57692"/>
    </cofactor>
</comment>
<evidence type="ECO:0000256" key="1">
    <source>
        <dbReference type="ARBA" id="ARBA00001974"/>
    </source>
</evidence>
<dbReference type="GO" id="GO:0071949">
    <property type="term" value="F:FAD binding"/>
    <property type="evidence" value="ECO:0007669"/>
    <property type="project" value="InterPro"/>
</dbReference>
<keyword evidence="3" id="KW-0285">Flavoprotein</keyword>
<comment type="similarity">
    <text evidence="2">Belongs to the PheA/TfdB FAD monooxygenase family.</text>
</comment>
<dbReference type="Gene3D" id="3.50.50.60">
    <property type="entry name" value="FAD/NAD(P)-binding domain"/>
    <property type="match status" value="1"/>
</dbReference>
<accession>A0AAN6WH23</accession>
<sequence>MNSNTDVETPTADCDVLIVGSGPVGMALALELILHQVSFRIVSLCSRALIIQPRTLELFSRYGAAEELIPRGRILQGMAICLDGKPAGVIPLNQFKASDTRFPLPLNISQAETERFLLESLSSHGVGIERSTTAISVVQDDNGVTTTLQIHEGRVETVRSKYVIGCDGARSSVRRAAEGMTFEGSSYPQSFLLCDVHIRNSLRRQDQGLLQVSREGMFAVFPIREDLFRVVVSGLAAAFEQQGDTSSVPTLEHFQSVFDKFTPPGSGTLEDPVWISRFRLHVRGVNKYRDRRILVAGDAAHISSPVGGKGMNTGIQDSINLGWKLAFVLQGQVRDSDAFLNTYHIERYPIGQELLQSTDRMFTFMTSSNPFFIPFRNFAVKYILPWLIPTNIWNARFYQFLSMFGVTYRKTSPIVGAAAGFNGRIRGGDRLPDGKLWLSSRSRGIASTTVQALCVGGSHHLLLFSGNHSKEETNELAYARDEVLKATAFKLDVHFIYRKIKQERVATLNDWYLWPSETVEETILKRFGFSEESLPGYILVRPDGYVAHIGPLAALDELLSFLRMHFVPPVEDDDSVAECFSTFEDDSSAELCPEPQRDSTFGAESSSERVSTAQHDSTF</sequence>
<keyword evidence="5" id="KW-0560">Oxidoreductase</keyword>
<evidence type="ECO:0000256" key="5">
    <source>
        <dbReference type="ARBA" id="ARBA00023002"/>
    </source>
</evidence>
<dbReference type="PRINTS" id="PR00420">
    <property type="entry name" value="RNGMNOXGNASE"/>
</dbReference>
<dbReference type="SUPFAM" id="SSF52833">
    <property type="entry name" value="Thioredoxin-like"/>
    <property type="match status" value="1"/>
</dbReference>
<dbReference type="InterPro" id="IPR036249">
    <property type="entry name" value="Thioredoxin-like_sf"/>
</dbReference>
<keyword evidence="4" id="KW-0274">FAD</keyword>
<reference evidence="8" key="1">
    <citation type="journal article" date="2023" name="Mol. Phylogenet. Evol.">
        <title>Genome-scale phylogeny and comparative genomics of the fungal order Sordariales.</title>
        <authorList>
            <person name="Hensen N."/>
            <person name="Bonometti L."/>
            <person name="Westerberg I."/>
            <person name="Brannstrom I.O."/>
            <person name="Guillou S."/>
            <person name="Cros-Aarteil S."/>
            <person name="Calhoun S."/>
            <person name="Haridas S."/>
            <person name="Kuo A."/>
            <person name="Mondo S."/>
            <person name="Pangilinan J."/>
            <person name="Riley R."/>
            <person name="LaButti K."/>
            <person name="Andreopoulos B."/>
            <person name="Lipzen A."/>
            <person name="Chen C."/>
            <person name="Yan M."/>
            <person name="Daum C."/>
            <person name="Ng V."/>
            <person name="Clum A."/>
            <person name="Steindorff A."/>
            <person name="Ohm R.A."/>
            <person name="Martin F."/>
            <person name="Silar P."/>
            <person name="Natvig D.O."/>
            <person name="Lalanne C."/>
            <person name="Gautier V."/>
            <person name="Ament-Velasquez S.L."/>
            <person name="Kruys A."/>
            <person name="Hutchinson M.I."/>
            <person name="Powell A.J."/>
            <person name="Barry K."/>
            <person name="Miller A.N."/>
            <person name="Grigoriev I.V."/>
            <person name="Debuchy R."/>
            <person name="Gladieux P."/>
            <person name="Hiltunen Thoren M."/>
            <person name="Johannesson H."/>
        </authorList>
    </citation>
    <scope>NUCLEOTIDE SEQUENCE</scope>
    <source>
        <strain evidence="8">CBS 892.96</strain>
    </source>
</reference>
<dbReference type="GO" id="GO:0016709">
    <property type="term" value="F:oxidoreductase activity, acting on paired donors, with incorporation or reduction of molecular oxygen, NAD(P)H as one donor, and incorporation of one atom of oxygen"/>
    <property type="evidence" value="ECO:0007669"/>
    <property type="project" value="UniProtKB-ARBA"/>
</dbReference>
<dbReference type="InterPro" id="IPR036188">
    <property type="entry name" value="FAD/NAD-bd_sf"/>
</dbReference>
<dbReference type="Gene3D" id="3.30.70.2450">
    <property type="match status" value="1"/>
</dbReference>
<dbReference type="Gene3D" id="3.40.30.20">
    <property type="match status" value="1"/>
</dbReference>
<proteinExistence type="inferred from homology"/>
<dbReference type="AlphaFoldDB" id="A0AAN6WH23"/>
<dbReference type="EMBL" id="MU866086">
    <property type="protein sequence ID" value="KAK4181498.1"/>
    <property type="molecule type" value="Genomic_DNA"/>
</dbReference>